<dbReference type="Proteomes" id="UP000034493">
    <property type="component" value="Unassembled WGS sequence"/>
</dbReference>
<organism evidence="2 3">
    <name type="scientific">Candidatus Curtissbacteria bacterium GW2011_GWA2_41_24</name>
    <dbReference type="NCBI Taxonomy" id="1618411"/>
    <lineage>
        <taxon>Bacteria</taxon>
        <taxon>Candidatus Curtissiibacteriota</taxon>
    </lineage>
</organism>
<name>A0A0G0VVN7_9BACT</name>
<dbReference type="Pfam" id="PF01182">
    <property type="entry name" value="Glucosamine_iso"/>
    <property type="match status" value="1"/>
</dbReference>
<dbReference type="SUPFAM" id="SSF100950">
    <property type="entry name" value="NagB/RpiA/CoA transferase-like"/>
    <property type="match status" value="1"/>
</dbReference>
<sequence length="223" mass="25194">MIQLIKVKDPLLGNFRANSILRIFVDSATLLALSGGRSPNYNQMLVVPRNILPGAACLVDERFGPSGHKNSNELIIERSGLADFLKAKNIELHKVLSMLQFEETAFDYDRRLRELFVKYEKKVAVMGIGNDLHTAGIFANSLAIDSPKYVVSQVVSDEFPKRITMTFKALSRFNAFIILAFGQEKKEVLKKLLEDGFLDVRKYPAVFFKKTTTKSYLITDIDI</sequence>
<feature type="domain" description="Glucosamine/galactosamine-6-phosphate isomerase" evidence="1">
    <location>
        <begin position="30"/>
        <end position="212"/>
    </location>
</feature>
<dbReference type="InterPro" id="IPR037171">
    <property type="entry name" value="NagB/RpiA_transferase-like"/>
</dbReference>
<evidence type="ECO:0000313" key="2">
    <source>
        <dbReference type="EMBL" id="KKS04920.1"/>
    </source>
</evidence>
<dbReference type="EMBL" id="LCBC01000002">
    <property type="protein sequence ID" value="KKS04920.1"/>
    <property type="molecule type" value="Genomic_DNA"/>
</dbReference>
<proteinExistence type="predicted"/>
<dbReference type="AlphaFoldDB" id="A0A0G0VVN7"/>
<dbReference type="Gene3D" id="3.40.50.1360">
    <property type="match status" value="1"/>
</dbReference>
<evidence type="ECO:0000313" key="3">
    <source>
        <dbReference type="Proteomes" id="UP000034493"/>
    </source>
</evidence>
<accession>A0A0G0VVN7</accession>
<dbReference type="GO" id="GO:0005975">
    <property type="term" value="P:carbohydrate metabolic process"/>
    <property type="evidence" value="ECO:0007669"/>
    <property type="project" value="InterPro"/>
</dbReference>
<comment type="caution">
    <text evidence="2">The sequence shown here is derived from an EMBL/GenBank/DDBJ whole genome shotgun (WGS) entry which is preliminary data.</text>
</comment>
<dbReference type="InterPro" id="IPR006148">
    <property type="entry name" value="Glc/Gal-6P_isomerase"/>
</dbReference>
<evidence type="ECO:0000259" key="1">
    <source>
        <dbReference type="Pfam" id="PF01182"/>
    </source>
</evidence>
<gene>
    <name evidence="2" type="ORF">UU56_C0002G0060</name>
</gene>
<reference evidence="2 3" key="1">
    <citation type="journal article" date="2015" name="Nature">
        <title>rRNA introns, odd ribosomes, and small enigmatic genomes across a large radiation of phyla.</title>
        <authorList>
            <person name="Brown C.T."/>
            <person name="Hug L.A."/>
            <person name="Thomas B.C."/>
            <person name="Sharon I."/>
            <person name="Castelle C.J."/>
            <person name="Singh A."/>
            <person name="Wilkins M.J."/>
            <person name="Williams K.H."/>
            <person name="Banfield J.F."/>
        </authorList>
    </citation>
    <scope>NUCLEOTIDE SEQUENCE [LARGE SCALE GENOMIC DNA]</scope>
</reference>
<protein>
    <submittedName>
        <fullName evidence="2">6-phosphogluconolactonase</fullName>
    </submittedName>
</protein>